<reference evidence="20 21" key="1">
    <citation type="journal article" date="2014" name="Genome Biol. Evol.">
        <title>The secreted proteins of Achlya hypogyna and Thraustotheca clavata identify the ancestral oomycete secretome and reveal gene acquisitions by horizontal gene transfer.</title>
        <authorList>
            <person name="Misner I."/>
            <person name="Blouin N."/>
            <person name="Leonard G."/>
            <person name="Richards T.A."/>
            <person name="Lane C.E."/>
        </authorList>
    </citation>
    <scope>NUCLEOTIDE SEQUENCE [LARGE SCALE GENOMIC DNA]</scope>
    <source>
        <strain evidence="20 21">ATCC 48635</strain>
    </source>
</reference>
<dbReference type="GO" id="GO:0001682">
    <property type="term" value="P:tRNA 5'-leader removal"/>
    <property type="evidence" value="ECO:0007669"/>
    <property type="project" value="TreeGrafter"/>
</dbReference>
<name>A0A1V9ZIW2_ACHHY</name>
<feature type="domain" description="PRORP" evidence="18">
    <location>
        <begin position="241"/>
        <end position="459"/>
    </location>
</feature>
<dbReference type="Gene3D" id="3.40.50.11980">
    <property type="match status" value="1"/>
</dbReference>
<dbReference type="Pfam" id="PF17177">
    <property type="entry name" value="PPR_long"/>
    <property type="match status" value="1"/>
</dbReference>
<evidence type="ECO:0000256" key="15">
    <source>
        <dbReference type="ARBA" id="ARBA00044536"/>
    </source>
</evidence>
<gene>
    <name evidence="20" type="ORF">ACHHYP_09428</name>
</gene>
<evidence type="ECO:0000256" key="2">
    <source>
        <dbReference type="ARBA" id="ARBA00001946"/>
    </source>
</evidence>
<keyword evidence="10" id="KW-0378">Hydrolase</keyword>
<keyword evidence="8" id="KW-0479">Metal-binding</keyword>
<dbReference type="InterPro" id="IPR031595">
    <property type="entry name" value="PRORP_C"/>
</dbReference>
<proteinExistence type="inferred from homology"/>
<comment type="caution">
    <text evidence="20">The sequence shown here is derived from an EMBL/GenBank/DDBJ whole genome shotgun (WGS) entry which is preliminary data.</text>
</comment>
<feature type="domain" description="PROP1-like PPR" evidence="19">
    <location>
        <begin position="35"/>
        <end position="232"/>
    </location>
</feature>
<evidence type="ECO:0000256" key="12">
    <source>
        <dbReference type="ARBA" id="ARBA00022842"/>
    </source>
</evidence>
<evidence type="ECO:0000256" key="14">
    <source>
        <dbReference type="ARBA" id="ARBA00023128"/>
    </source>
</evidence>
<dbReference type="GO" id="GO:0046872">
    <property type="term" value="F:metal ion binding"/>
    <property type="evidence" value="ECO:0007669"/>
    <property type="project" value="UniProtKB-KW"/>
</dbReference>
<comment type="cofactor">
    <cofactor evidence="2">
        <name>Mg(2+)</name>
        <dbReference type="ChEBI" id="CHEBI:18420"/>
    </cofactor>
</comment>
<dbReference type="OrthoDB" id="46913at2759"/>
<dbReference type="InterPro" id="IPR033443">
    <property type="entry name" value="PROP1-like_PPR_dom"/>
</dbReference>
<feature type="region of interest" description="Disordered" evidence="17">
    <location>
        <begin position="1"/>
        <end position="24"/>
    </location>
</feature>
<dbReference type="AlphaFoldDB" id="A0A1V9ZIW2"/>
<evidence type="ECO:0000259" key="18">
    <source>
        <dbReference type="Pfam" id="PF16953"/>
    </source>
</evidence>
<comment type="catalytic activity">
    <reaction evidence="1">
        <text>Endonucleolytic cleavage of RNA, removing 5'-extranucleotides from tRNA precursor.</text>
        <dbReference type="EC" id="3.1.26.5"/>
    </reaction>
</comment>
<evidence type="ECO:0000256" key="7">
    <source>
        <dbReference type="ARBA" id="ARBA00022722"/>
    </source>
</evidence>
<organism evidence="20 21">
    <name type="scientific">Achlya hypogyna</name>
    <name type="common">Oomycete</name>
    <name type="synonym">Protoachlya hypogyna</name>
    <dbReference type="NCBI Taxonomy" id="1202772"/>
    <lineage>
        <taxon>Eukaryota</taxon>
        <taxon>Sar</taxon>
        <taxon>Stramenopiles</taxon>
        <taxon>Oomycota</taxon>
        <taxon>Saprolegniomycetes</taxon>
        <taxon>Saprolegniales</taxon>
        <taxon>Achlyaceae</taxon>
        <taxon>Achlya</taxon>
    </lineage>
</organism>
<sequence length="469" mass="53569">MAESTEKRPREESKMAKQAAKRMRRMSPHEVELMGYRKRIEACMQSGDAKEALAVFRELQEKGLSGQAYIYQMVLNLCGQAPADSGISLEDAFGVLEYMKKTLVPNGKKHPVDETCYSALARLCAQQHATDRAEGVLAELEEAQVLPKLRTFSPLLIEYAASDRLADAWRIYEKIVSHGLEATETEYAALLHAAARVKDADMVYKILDIFMDVILEPQESTWEVLREWFTSDGWTVETGTVDESGVCSVTGSTLESVELSEAKQAALMTKVEGLVCTSDERTEQWAAFKEWLDTNGPFDVILDAANIGYFSQNYEGGGFSYRQIQRVLSAYQARGKKVLIVLHKRRTSDRQVPEDLRPLVQAWRDDGVMYNCLPGNNDDWYWLYAAVKLGGRTLVVSNDEMRDHHFQMIHNVDFHRWKERHLVHYDKDAGRFIFDEPRVYSKRSQHLAKSWHFPTPDKETWLVAHSKAE</sequence>
<dbReference type="CDD" id="cd18718">
    <property type="entry name" value="PIN_PRORP"/>
    <property type="match status" value="1"/>
</dbReference>
<dbReference type="EMBL" id="JNBR01000093">
    <property type="protein sequence ID" value="OQR97935.1"/>
    <property type="molecule type" value="Genomic_DNA"/>
</dbReference>
<evidence type="ECO:0000256" key="11">
    <source>
        <dbReference type="ARBA" id="ARBA00022833"/>
    </source>
</evidence>
<keyword evidence="21" id="KW-1185">Reference proteome</keyword>
<dbReference type="EC" id="3.1.26.5" evidence="5"/>
<dbReference type="STRING" id="1202772.A0A1V9ZIW2"/>
<evidence type="ECO:0000256" key="6">
    <source>
        <dbReference type="ARBA" id="ARBA00022694"/>
    </source>
</evidence>
<comment type="similarity">
    <text evidence="4">Belongs to the PPR family. P subfamily.</text>
</comment>
<keyword evidence="9" id="KW-0677">Repeat</keyword>
<evidence type="ECO:0000256" key="13">
    <source>
        <dbReference type="ARBA" id="ARBA00022946"/>
    </source>
</evidence>
<dbReference type="InterPro" id="IPR033495">
    <property type="entry name" value="MRPP3_PIN_dom"/>
</dbReference>
<evidence type="ECO:0000256" key="9">
    <source>
        <dbReference type="ARBA" id="ARBA00022737"/>
    </source>
</evidence>
<dbReference type="GO" id="GO:0005739">
    <property type="term" value="C:mitochondrion"/>
    <property type="evidence" value="ECO:0007669"/>
    <property type="project" value="UniProtKB-SubCell"/>
</dbReference>
<evidence type="ECO:0000256" key="16">
    <source>
        <dbReference type="ARBA" id="ARBA00044559"/>
    </source>
</evidence>
<dbReference type="InterPro" id="IPR011990">
    <property type="entry name" value="TPR-like_helical_dom_sf"/>
</dbReference>
<keyword evidence="12" id="KW-0460">Magnesium</keyword>
<dbReference type="PANTHER" id="PTHR13547:SF1">
    <property type="entry name" value="MITOCHONDRIAL RIBONUCLEASE P CATALYTIC SUBUNIT"/>
    <property type="match status" value="1"/>
</dbReference>
<keyword evidence="11" id="KW-0862">Zinc</keyword>
<protein>
    <recommendedName>
        <fullName evidence="15">Mitochondrial ribonuclease P catalytic subunit</fullName>
        <ecNumber evidence="5">3.1.26.5</ecNumber>
    </recommendedName>
    <alternativeName>
        <fullName evidence="16">Mitochondrial ribonuclease P protein 3</fullName>
    </alternativeName>
</protein>
<dbReference type="PANTHER" id="PTHR13547">
    <property type="match status" value="1"/>
</dbReference>
<dbReference type="Pfam" id="PF16953">
    <property type="entry name" value="PRORP"/>
    <property type="match status" value="1"/>
</dbReference>
<evidence type="ECO:0000256" key="4">
    <source>
        <dbReference type="ARBA" id="ARBA00007626"/>
    </source>
</evidence>
<evidence type="ECO:0000256" key="8">
    <source>
        <dbReference type="ARBA" id="ARBA00022723"/>
    </source>
</evidence>
<keyword evidence="7" id="KW-0540">Nuclease</keyword>
<keyword evidence="14" id="KW-0496">Mitochondrion</keyword>
<accession>A0A1V9ZIW2</accession>
<comment type="subcellular location">
    <subcellularLocation>
        <location evidence="3">Mitochondrion</location>
    </subcellularLocation>
</comment>
<dbReference type="Proteomes" id="UP000243579">
    <property type="component" value="Unassembled WGS sequence"/>
</dbReference>
<evidence type="ECO:0000256" key="1">
    <source>
        <dbReference type="ARBA" id="ARBA00000928"/>
    </source>
</evidence>
<keyword evidence="13" id="KW-0809">Transit peptide</keyword>
<dbReference type="Gene3D" id="1.25.40.10">
    <property type="entry name" value="Tetratricopeptide repeat domain"/>
    <property type="match status" value="1"/>
</dbReference>
<evidence type="ECO:0000313" key="21">
    <source>
        <dbReference type="Proteomes" id="UP000243579"/>
    </source>
</evidence>
<evidence type="ECO:0000256" key="5">
    <source>
        <dbReference type="ARBA" id="ARBA00012179"/>
    </source>
</evidence>
<evidence type="ECO:0000256" key="17">
    <source>
        <dbReference type="SAM" id="MobiDB-lite"/>
    </source>
</evidence>
<evidence type="ECO:0000256" key="3">
    <source>
        <dbReference type="ARBA" id="ARBA00004173"/>
    </source>
</evidence>
<feature type="compositionally biased region" description="Basic and acidic residues" evidence="17">
    <location>
        <begin position="1"/>
        <end position="15"/>
    </location>
</feature>
<dbReference type="GO" id="GO:0004526">
    <property type="term" value="F:ribonuclease P activity"/>
    <property type="evidence" value="ECO:0007669"/>
    <property type="project" value="UniProtKB-EC"/>
</dbReference>
<keyword evidence="6" id="KW-0819">tRNA processing</keyword>
<evidence type="ECO:0000259" key="19">
    <source>
        <dbReference type="Pfam" id="PF17177"/>
    </source>
</evidence>
<evidence type="ECO:0000313" key="20">
    <source>
        <dbReference type="EMBL" id="OQR97935.1"/>
    </source>
</evidence>
<evidence type="ECO:0000256" key="10">
    <source>
        <dbReference type="ARBA" id="ARBA00022801"/>
    </source>
</evidence>